<dbReference type="SUPFAM" id="SSF55464">
    <property type="entry name" value="Origin of replication-binding domain, RBD-like"/>
    <property type="match status" value="1"/>
</dbReference>
<keyword evidence="5" id="KW-0479">Metal-binding</keyword>
<protein>
    <submittedName>
        <fullName evidence="12">Replication-associated protein</fullName>
    </submittedName>
</protein>
<keyword evidence="7" id="KW-0255">Endonuclease</keyword>
<evidence type="ECO:0000256" key="3">
    <source>
        <dbReference type="ARBA" id="ARBA00022705"/>
    </source>
</evidence>
<dbReference type="RefSeq" id="WP_012297491.1">
    <property type="nucleotide sequence ID" value="NC_010406.1"/>
</dbReference>
<dbReference type="GO" id="GO:0016779">
    <property type="term" value="F:nucleotidyltransferase activity"/>
    <property type="evidence" value="ECO:0007669"/>
    <property type="project" value="UniProtKB-KW"/>
</dbReference>
<dbReference type="PROSITE" id="PS52020">
    <property type="entry name" value="CRESS_DNA_REP"/>
    <property type="match status" value="1"/>
</dbReference>
<feature type="domain" description="CRESS-DNA virus Rep endonuclease" evidence="11">
    <location>
        <begin position="7"/>
        <end position="112"/>
    </location>
</feature>
<keyword evidence="9" id="KW-0190">Covalent protein-DNA linkage</keyword>
<evidence type="ECO:0000256" key="2">
    <source>
        <dbReference type="ARBA" id="ARBA00022695"/>
    </source>
</evidence>
<gene>
    <name evidence="12" type="primary">repA</name>
</gene>
<evidence type="ECO:0000256" key="7">
    <source>
        <dbReference type="ARBA" id="ARBA00022759"/>
    </source>
</evidence>
<evidence type="ECO:0000256" key="9">
    <source>
        <dbReference type="ARBA" id="ARBA00023124"/>
    </source>
</evidence>
<dbReference type="GO" id="GO:0000166">
    <property type="term" value="F:nucleotide binding"/>
    <property type="evidence" value="ECO:0007669"/>
    <property type="project" value="UniProtKB-KW"/>
</dbReference>
<dbReference type="GO" id="GO:0004519">
    <property type="term" value="F:endonuclease activity"/>
    <property type="evidence" value="ECO:0007669"/>
    <property type="project" value="UniProtKB-KW"/>
</dbReference>
<dbReference type="GO" id="GO:0006260">
    <property type="term" value="P:DNA replication"/>
    <property type="evidence" value="ECO:0007669"/>
    <property type="project" value="UniProtKB-KW"/>
</dbReference>
<evidence type="ECO:0000259" key="11">
    <source>
        <dbReference type="PROSITE" id="PS52020"/>
    </source>
</evidence>
<evidence type="ECO:0000256" key="8">
    <source>
        <dbReference type="ARBA" id="ARBA00022801"/>
    </source>
</evidence>
<keyword evidence="6" id="KW-0547">Nucleotide-binding</keyword>
<evidence type="ECO:0000256" key="4">
    <source>
        <dbReference type="ARBA" id="ARBA00022722"/>
    </source>
</evidence>
<proteinExistence type="predicted"/>
<keyword evidence="2" id="KW-0548">Nucleotidyltransferase</keyword>
<dbReference type="GO" id="GO:0016787">
    <property type="term" value="F:hydrolase activity"/>
    <property type="evidence" value="ECO:0007669"/>
    <property type="project" value="UniProtKB-KW"/>
</dbReference>
<geneLocation type="plasmid" evidence="12">
    <name>pPaWBNy-2</name>
</geneLocation>
<dbReference type="GO" id="GO:0005198">
    <property type="term" value="F:structural molecule activity"/>
    <property type="evidence" value="ECO:0007669"/>
    <property type="project" value="InterPro"/>
</dbReference>
<dbReference type="Gene3D" id="3.40.1310.20">
    <property type="match status" value="1"/>
</dbReference>
<evidence type="ECO:0000313" key="12">
    <source>
        <dbReference type="EMBL" id="ABR08382.1"/>
    </source>
</evidence>
<keyword evidence="4" id="KW-0540">Nuclease</keyword>
<dbReference type="PRINTS" id="PR00228">
    <property type="entry name" value="GEMCOATCLVL1"/>
</dbReference>
<keyword evidence="12" id="KW-0614">Plasmid</keyword>
<evidence type="ECO:0000256" key="10">
    <source>
        <dbReference type="ARBA" id="ARBA00023125"/>
    </source>
</evidence>
<sequence>MEKNKFKINAKDIFLTYSKCPLGKDKIHNHIKELMASKKKEIQYLITNQENHKDHKEIHSHVLFQLTKRTTFNGERFFDIEGFHPEIETARDIEKSINYIKKDGDFIEEGTPRHKKYVRQNQKEERKQLIYDEIDRLKEQYYNDDNLTLSQVKRTLDKFIINLDRDFYYEQISFIKTILNEVFTKKKEELEDEEEFFKPDYSFDSFKSNSKTNEIIDAINQQLSVQSLGERPKSIVIEGFSRLGKTEFILSYLTHINLHYNYTRGDFDFSKQSHKNAYKVNIFDDISIPKIRKEGLFKDIIGGQKGFKYNVKYAPKRTIAGKKLSIFLVNPDISFEDYCEWSENNGHKFHEYIRDNCIFIYVPDKLY</sequence>
<reference evidence="12" key="1">
    <citation type="journal article" date="2009" name="Eur. J. Plant Pathol.">
        <title>Molecular characterisation of two plasmids from paulownia witches'-broom phytoplasma and detection of a plasmid-encoded protein in infected plants.</title>
        <authorList>
            <person name="Lin C.L."/>
            <person name="Zhou T."/>
            <person name="Li H.F."/>
            <person name="Fan Z.F."/>
            <person name="Li Y."/>
            <person name="Piao C.G."/>
            <person name="Tian G.Z.A."/>
        </authorList>
    </citation>
    <scope>NUCLEOTIDE SEQUENCE</scope>
    <source>
        <strain evidence="12">Nanyang</strain>
        <plasmid evidence="12">pPaWBNy-2</plasmid>
    </source>
</reference>
<dbReference type="AlphaFoldDB" id="B1N8X0"/>
<keyword evidence="3" id="KW-0235">DNA replication</keyword>
<evidence type="ECO:0000256" key="6">
    <source>
        <dbReference type="ARBA" id="ARBA00022741"/>
    </source>
</evidence>
<dbReference type="InterPro" id="IPR049912">
    <property type="entry name" value="CRESS_DNA_REP"/>
</dbReference>
<accession>B1N8X0</accession>
<organism evidence="12">
    <name type="scientific">Paulownia witches'-broom phytoplasma</name>
    <dbReference type="NCBI Taxonomy" id="39647"/>
    <lineage>
        <taxon>Bacteria</taxon>
        <taxon>Bacillati</taxon>
        <taxon>Mycoplasmatota</taxon>
        <taxon>Mollicutes</taxon>
        <taxon>Acholeplasmatales</taxon>
        <taxon>Acholeplasmataceae</taxon>
        <taxon>Candidatus Phytoplasma</taxon>
        <taxon>16SrI (Aster yellows group)</taxon>
    </lineage>
</organism>
<dbReference type="InterPro" id="IPR001301">
    <property type="entry name" value="Gemini_AL1_CLV"/>
</dbReference>
<dbReference type="GO" id="GO:0003677">
    <property type="term" value="F:DNA binding"/>
    <property type="evidence" value="ECO:0007669"/>
    <property type="project" value="UniProtKB-KW"/>
</dbReference>
<dbReference type="Pfam" id="PF00799">
    <property type="entry name" value="Gemini_AL1"/>
    <property type="match status" value="1"/>
</dbReference>
<dbReference type="GO" id="GO:0046872">
    <property type="term" value="F:metal ion binding"/>
    <property type="evidence" value="ECO:0007669"/>
    <property type="project" value="UniProtKB-KW"/>
</dbReference>
<keyword evidence="8" id="KW-0378">Hydrolase</keyword>
<dbReference type="EMBL" id="EF426473">
    <property type="protein sequence ID" value="ABR08382.1"/>
    <property type="molecule type" value="Genomic_DNA"/>
</dbReference>
<evidence type="ECO:0000256" key="1">
    <source>
        <dbReference type="ARBA" id="ARBA00022679"/>
    </source>
</evidence>
<keyword evidence="1" id="KW-0808">Transferase</keyword>
<keyword evidence="10" id="KW-0238">DNA-binding</keyword>
<evidence type="ECO:0000256" key="5">
    <source>
        <dbReference type="ARBA" id="ARBA00022723"/>
    </source>
</evidence>
<name>B1N8X0_9MOLU</name>